<evidence type="ECO:0000256" key="1">
    <source>
        <dbReference type="PIRSR" id="PIRSR613078-1"/>
    </source>
</evidence>
<dbReference type="GO" id="GO:0005737">
    <property type="term" value="C:cytoplasm"/>
    <property type="evidence" value="ECO:0007669"/>
    <property type="project" value="TreeGrafter"/>
</dbReference>
<reference evidence="3 4" key="1">
    <citation type="submission" date="2015-06" db="EMBL/GenBank/DDBJ databases">
        <title>Improved classification and identification of acetic acid bacteria using matrix-assisted laser desorption/ionization time-of-flight mass spectrometry; Gluconobacter nephelii and Gluconobacter uchimurae are later heterotypic synonyms of Gluconobacter japonicus and Gluconobacter oxydans, respectively.</title>
        <authorList>
            <person name="Li L."/>
            <person name="Cleenwerck I."/>
            <person name="De Vuyst L."/>
            <person name="Vandamme P."/>
        </authorList>
    </citation>
    <scope>NUCLEOTIDE SEQUENCE [LARGE SCALE GENOMIC DNA]</scope>
    <source>
        <strain evidence="3 4">LMG 1768</strain>
    </source>
</reference>
<dbReference type="SUPFAM" id="SSF53254">
    <property type="entry name" value="Phosphoglycerate mutase-like"/>
    <property type="match status" value="1"/>
</dbReference>
<dbReference type="PATRIC" id="fig|318683.6.peg.1003"/>
<dbReference type="InterPro" id="IPR013078">
    <property type="entry name" value="His_Pase_superF_clade-1"/>
</dbReference>
<dbReference type="SMART" id="SM00855">
    <property type="entry name" value="PGAM"/>
    <property type="match status" value="1"/>
</dbReference>
<protein>
    <submittedName>
        <fullName evidence="3">Phosphoglycerate mutase</fullName>
    </submittedName>
</protein>
<feature type="binding site" evidence="2">
    <location>
        <begin position="13"/>
        <end position="20"/>
    </location>
    <ligand>
        <name>substrate</name>
    </ligand>
</feature>
<dbReference type="PANTHER" id="PTHR48100">
    <property type="entry name" value="BROAD-SPECIFICITY PHOSPHATASE YOR283W-RELATED"/>
    <property type="match status" value="1"/>
</dbReference>
<feature type="binding site" evidence="2">
    <location>
        <position position="69"/>
    </location>
    <ligand>
        <name>substrate</name>
    </ligand>
</feature>
<organism evidence="3 4">
    <name type="scientific">Gluconobacter albidus</name>
    <dbReference type="NCBI Taxonomy" id="318683"/>
    <lineage>
        <taxon>Bacteria</taxon>
        <taxon>Pseudomonadati</taxon>
        <taxon>Pseudomonadota</taxon>
        <taxon>Alphaproteobacteria</taxon>
        <taxon>Acetobacterales</taxon>
        <taxon>Acetobacteraceae</taxon>
        <taxon>Gluconobacter</taxon>
    </lineage>
</organism>
<dbReference type="Pfam" id="PF00300">
    <property type="entry name" value="His_Phos_1"/>
    <property type="match status" value="1"/>
</dbReference>
<proteinExistence type="predicted"/>
<dbReference type="RefSeq" id="WP_062107717.1">
    <property type="nucleotide sequence ID" value="NZ_LHZR01000104.1"/>
</dbReference>
<name>A0A149TJ69_9PROT</name>
<dbReference type="CDD" id="cd07067">
    <property type="entry name" value="HP_PGM_like"/>
    <property type="match status" value="1"/>
</dbReference>
<dbReference type="InterPro" id="IPR050275">
    <property type="entry name" value="PGM_Phosphatase"/>
</dbReference>
<evidence type="ECO:0000256" key="2">
    <source>
        <dbReference type="PIRSR" id="PIRSR613078-2"/>
    </source>
</evidence>
<gene>
    <name evidence="3" type="ORF">AD945_07450</name>
</gene>
<evidence type="ECO:0000313" key="3">
    <source>
        <dbReference type="EMBL" id="KXV48301.1"/>
    </source>
</evidence>
<dbReference type="GO" id="GO:0016791">
    <property type="term" value="F:phosphatase activity"/>
    <property type="evidence" value="ECO:0007669"/>
    <property type="project" value="TreeGrafter"/>
</dbReference>
<accession>A0A149TJ69</accession>
<comment type="caution">
    <text evidence="3">The sequence shown here is derived from an EMBL/GenBank/DDBJ whole genome shotgun (WGS) entry which is preliminary data.</text>
</comment>
<dbReference type="InterPro" id="IPR029033">
    <property type="entry name" value="His_PPase_superfam"/>
</dbReference>
<feature type="active site" description="Tele-phosphohistidine intermediate" evidence="1">
    <location>
        <position position="14"/>
    </location>
</feature>
<dbReference type="Proteomes" id="UP000075636">
    <property type="component" value="Unassembled WGS sequence"/>
</dbReference>
<dbReference type="PANTHER" id="PTHR48100:SF59">
    <property type="entry name" value="ADENOSYLCOBALAMIN_ALPHA-RIBAZOLE PHOSPHATASE"/>
    <property type="match status" value="1"/>
</dbReference>
<dbReference type="AlphaFoldDB" id="A0A149TJ69"/>
<dbReference type="OrthoDB" id="9781415at2"/>
<dbReference type="EMBL" id="LHZR01000104">
    <property type="protein sequence ID" value="KXV48301.1"/>
    <property type="molecule type" value="Genomic_DNA"/>
</dbReference>
<sequence length="197" mass="21927">MTQIIPKPYWYLRHGETDWNLQGLAQGRTDIPLNETGIEQAVRAGRTLATLFQNNERPFDRIVSSPLSRAIVTATHVRNEIGRRAGVSLPLQVEEGLSEVCFGIHEGTSMGDWYHDWIAAGTPLENGESFASLTQRAIATINHSLTFEGTPLFVAHGALFRGLRAGMNLTVNERLANAVPLRITPDNKNWILQTLER</sequence>
<evidence type="ECO:0000313" key="4">
    <source>
        <dbReference type="Proteomes" id="UP000075636"/>
    </source>
</evidence>
<dbReference type="Gene3D" id="3.40.50.1240">
    <property type="entry name" value="Phosphoglycerate mutase-like"/>
    <property type="match status" value="1"/>
</dbReference>
<feature type="active site" description="Proton donor/acceptor" evidence="1">
    <location>
        <position position="99"/>
    </location>
</feature>